<accession>E1A208</accession>
<dbReference type="OrthoDB" id="24903at10239"/>
<dbReference type="KEGG" id="vg:9861661"/>
<sequence>MYPFKRGERVKVELVSQKEGNVIECTASVVGVATNNEIPFLGYGFIILVDPAQGWEDITGFGSDYTIAYSRYMERL</sequence>
<dbReference type="RefSeq" id="YP_003969543.1">
    <property type="nucleotide sequence ID" value="NC_014636.1"/>
</dbReference>
<name>E1A208_9CAUD</name>
<proteinExistence type="predicted"/>
<reference evidence="1 2" key="1">
    <citation type="journal article" date="2012" name="Vet. Microbiol.">
        <title>Complete genome sequence and characterization of a broad-host range T4-like bacteriophage phiAS5 infecting Aeromonas salmonicida subsp. salmonicida.</title>
        <authorList>
            <person name="Kim J.H."/>
            <person name="Son J.S."/>
            <person name="Choi Y.J."/>
            <person name="Choresca C.H.Jr."/>
            <person name="Shin S.P."/>
            <person name="Han J.E."/>
            <person name="Jun J.W."/>
            <person name="Park S.C."/>
        </authorList>
    </citation>
    <scope>NUCLEOTIDE SEQUENCE [LARGE SCALE GENOMIC DNA]</scope>
</reference>
<dbReference type="GeneID" id="9861661"/>
<organism evidence="1 2">
    <name type="scientific">Aeromonas phage phiAS5</name>
    <dbReference type="NCBI Taxonomy" id="879630"/>
    <lineage>
        <taxon>Viruses</taxon>
        <taxon>Duplodnaviria</taxon>
        <taxon>Heunggongvirae</taxon>
        <taxon>Uroviricota</taxon>
        <taxon>Caudoviricetes</taxon>
        <taxon>Pantevenvirales</taxon>
        <taxon>Straboviridae</taxon>
        <taxon>Chrysonvirus</taxon>
        <taxon>Chrysonvirus as5</taxon>
    </lineage>
</organism>
<dbReference type="Proteomes" id="UP000002236">
    <property type="component" value="Segment"/>
</dbReference>
<gene>
    <name evidence="1" type="ORF">phiAS5_ORF0254</name>
</gene>
<evidence type="ECO:0000313" key="1">
    <source>
        <dbReference type="EMBL" id="ADM80097.1"/>
    </source>
</evidence>
<dbReference type="EMBL" id="HM452126">
    <property type="protein sequence ID" value="ADM80097.1"/>
    <property type="molecule type" value="Genomic_DNA"/>
</dbReference>
<keyword evidence="2" id="KW-1185">Reference proteome</keyword>
<protein>
    <submittedName>
        <fullName evidence="1">Uncharacterized protein</fullName>
    </submittedName>
</protein>
<evidence type="ECO:0000313" key="2">
    <source>
        <dbReference type="Proteomes" id="UP000002236"/>
    </source>
</evidence>